<reference evidence="1 2" key="1">
    <citation type="submission" date="2020-07" db="EMBL/GenBank/DDBJ databases">
        <authorList>
            <person name="Feng H."/>
        </authorList>
    </citation>
    <scope>NUCLEOTIDE SEQUENCE [LARGE SCALE GENOMIC DNA]</scope>
    <source>
        <strain evidence="2">s-10</strain>
    </source>
</reference>
<evidence type="ECO:0000313" key="1">
    <source>
        <dbReference type="EMBL" id="MBA4493429.1"/>
    </source>
</evidence>
<dbReference type="Pfam" id="PF12686">
    <property type="entry name" value="DUF3800"/>
    <property type="match status" value="1"/>
</dbReference>
<dbReference type="InterPro" id="IPR024524">
    <property type="entry name" value="DUF3800"/>
</dbReference>
<accession>A0A7W2A7S3</accession>
<protein>
    <submittedName>
        <fullName evidence="1">DUF3800 domain-containing protein</fullName>
    </submittedName>
</protein>
<name>A0A7W2A7S3_9BACL</name>
<keyword evidence="2" id="KW-1185">Reference proteome</keyword>
<comment type="caution">
    <text evidence="1">The sequence shown here is derived from an EMBL/GenBank/DDBJ whole genome shotgun (WGS) entry which is preliminary data.</text>
</comment>
<dbReference type="AlphaFoldDB" id="A0A7W2A7S3"/>
<dbReference type="EMBL" id="JACEIQ010000002">
    <property type="protein sequence ID" value="MBA4493429.1"/>
    <property type="molecule type" value="Genomic_DNA"/>
</dbReference>
<organism evidence="1 2">
    <name type="scientific">Paenactinomyces guangxiensis</name>
    <dbReference type="NCBI Taxonomy" id="1490290"/>
    <lineage>
        <taxon>Bacteria</taxon>
        <taxon>Bacillati</taxon>
        <taxon>Bacillota</taxon>
        <taxon>Bacilli</taxon>
        <taxon>Bacillales</taxon>
        <taxon>Thermoactinomycetaceae</taxon>
        <taxon>Paenactinomyces</taxon>
    </lineage>
</organism>
<sequence length="238" mass="27461">MKNDQDPSLNGGNTLYFVLGAVLIKARSLEKIEKDVEKIKQKYFKSQFQEVKYSLKNGVFKKDLGSPSLIINQYRNEAFSCISRSDLTLFEVGQNKYECKQKGLIQSKDDTYYLSFQHLVSIINSHMHRYRIKDPVTVFINSIDDPHDEKMYKSYKKALENESLFPNFDKTIFSPSLNFAKSKFTIGLQLADLVAGSLWRALEGKDKTYSTIIKKKFPSSHDGNPMKYGYVNCSEWLI</sequence>
<evidence type="ECO:0000313" key="2">
    <source>
        <dbReference type="Proteomes" id="UP000535491"/>
    </source>
</evidence>
<dbReference type="Proteomes" id="UP000535491">
    <property type="component" value="Unassembled WGS sequence"/>
</dbReference>
<proteinExistence type="predicted"/>
<gene>
    <name evidence="1" type="ORF">H1191_03805</name>
</gene>